<accession>A0ACB7ZK88</accession>
<sequence length="280" mass="31753">MASILNLHALNKKKVVFIMGATGTGKTRLSVDLATHFSAEIINSDKIQVYKGLDIVTNKISDLDRQGVAHHLLGEVDPKADFTARDFCLHALKSIDYIVRSEKVPIVVGGSNTYLEALVEEHFFQFKDKYDCCFLWVDVMLPVLNSFVSKRVDEMVHAGLVKEVRGMFVPRADYTRGIHRAIGVPELDKYFRADTMVEVDDKSKEVLLQSAIEEIKSNTRKLVVNQLAKIQRLRNERGWHMHHINVTPIFEKCGDAANFEWEKVVLRPSLEIVSKFLGGE</sequence>
<organism evidence="1 2">
    <name type="scientific">Vaccinium darrowii</name>
    <dbReference type="NCBI Taxonomy" id="229202"/>
    <lineage>
        <taxon>Eukaryota</taxon>
        <taxon>Viridiplantae</taxon>
        <taxon>Streptophyta</taxon>
        <taxon>Embryophyta</taxon>
        <taxon>Tracheophyta</taxon>
        <taxon>Spermatophyta</taxon>
        <taxon>Magnoliopsida</taxon>
        <taxon>eudicotyledons</taxon>
        <taxon>Gunneridae</taxon>
        <taxon>Pentapetalae</taxon>
        <taxon>asterids</taxon>
        <taxon>Ericales</taxon>
        <taxon>Ericaceae</taxon>
        <taxon>Vaccinioideae</taxon>
        <taxon>Vaccinieae</taxon>
        <taxon>Vaccinium</taxon>
    </lineage>
</organism>
<keyword evidence="2" id="KW-1185">Reference proteome</keyword>
<dbReference type="Proteomes" id="UP000828048">
    <property type="component" value="Chromosome 9"/>
</dbReference>
<evidence type="ECO:0000313" key="2">
    <source>
        <dbReference type="Proteomes" id="UP000828048"/>
    </source>
</evidence>
<proteinExistence type="predicted"/>
<reference evidence="1 2" key="1">
    <citation type="journal article" date="2021" name="Hortic Res">
        <title>High-quality reference genome and annotation aids understanding of berry development for evergreen blueberry (Vaccinium darrowii).</title>
        <authorList>
            <person name="Yu J."/>
            <person name="Hulse-Kemp A.M."/>
            <person name="Babiker E."/>
            <person name="Staton M."/>
        </authorList>
    </citation>
    <scope>NUCLEOTIDE SEQUENCE [LARGE SCALE GENOMIC DNA]</scope>
    <source>
        <strain evidence="2">cv. NJ 8807/NJ 8810</strain>
        <tissue evidence="1">Young leaf</tissue>
    </source>
</reference>
<evidence type="ECO:0000313" key="1">
    <source>
        <dbReference type="EMBL" id="KAH7866292.1"/>
    </source>
</evidence>
<dbReference type="EMBL" id="CM037159">
    <property type="protein sequence ID" value="KAH7866292.1"/>
    <property type="molecule type" value="Genomic_DNA"/>
</dbReference>
<protein>
    <submittedName>
        <fullName evidence="1">Uncharacterized protein</fullName>
    </submittedName>
</protein>
<name>A0ACB7ZK88_9ERIC</name>
<gene>
    <name evidence="1" type="ORF">Vadar_018376</name>
</gene>
<comment type="caution">
    <text evidence="1">The sequence shown here is derived from an EMBL/GenBank/DDBJ whole genome shotgun (WGS) entry which is preliminary data.</text>
</comment>